<feature type="signal peptide" evidence="3">
    <location>
        <begin position="1"/>
        <end position="23"/>
    </location>
</feature>
<keyword evidence="5" id="KW-1185">Reference proteome</keyword>
<evidence type="ECO:0000256" key="1">
    <source>
        <dbReference type="SAM" id="MobiDB-lite"/>
    </source>
</evidence>
<dbReference type="AlphaFoldDB" id="A0A1H4SC18"/>
<organism evidence="4 5">
    <name type="scientific">Amycolatopsis tolypomycina</name>
    <dbReference type="NCBI Taxonomy" id="208445"/>
    <lineage>
        <taxon>Bacteria</taxon>
        <taxon>Bacillati</taxon>
        <taxon>Actinomycetota</taxon>
        <taxon>Actinomycetes</taxon>
        <taxon>Pseudonocardiales</taxon>
        <taxon>Pseudonocardiaceae</taxon>
        <taxon>Amycolatopsis</taxon>
    </lineage>
</organism>
<feature type="chain" id="PRO_5039209665" description="MYXO-CTERM domain-containing protein" evidence="3">
    <location>
        <begin position="24"/>
        <end position="127"/>
    </location>
</feature>
<dbReference type="Proteomes" id="UP000199622">
    <property type="component" value="Unassembled WGS sequence"/>
</dbReference>
<dbReference type="RefSeq" id="WP_091308786.1">
    <property type="nucleotide sequence ID" value="NZ_FNSO01000004.1"/>
</dbReference>
<dbReference type="EMBL" id="FNSO01000004">
    <property type="protein sequence ID" value="SEC41702.1"/>
    <property type="molecule type" value="Genomic_DNA"/>
</dbReference>
<sequence>MTHRLGRAQQVILLCLLALCVTAMHHISASSNEPDTMAAVATSMPTADTADEHPEPAHNGPHDLLHLCLAILTALGSLLLLAWLLLPRQPGTPNPAQPTSPRGSPAPDRPPDRPGRTILTSLCVLRV</sequence>
<reference evidence="5" key="1">
    <citation type="submission" date="2016-10" db="EMBL/GenBank/DDBJ databases">
        <authorList>
            <person name="Varghese N."/>
            <person name="Submissions S."/>
        </authorList>
    </citation>
    <scope>NUCLEOTIDE SEQUENCE [LARGE SCALE GENOMIC DNA]</scope>
    <source>
        <strain evidence="5">DSM 44544</strain>
    </source>
</reference>
<feature type="region of interest" description="Disordered" evidence="1">
    <location>
        <begin position="90"/>
        <end position="116"/>
    </location>
</feature>
<evidence type="ECO:0000256" key="2">
    <source>
        <dbReference type="SAM" id="Phobius"/>
    </source>
</evidence>
<evidence type="ECO:0000313" key="5">
    <source>
        <dbReference type="Proteomes" id="UP000199622"/>
    </source>
</evidence>
<gene>
    <name evidence="4" type="ORF">SAMN04489727_3675</name>
</gene>
<keyword evidence="2" id="KW-0472">Membrane</keyword>
<feature type="transmembrane region" description="Helical" evidence="2">
    <location>
        <begin position="64"/>
        <end position="86"/>
    </location>
</feature>
<dbReference type="STRING" id="208445.SAMN04489727_3675"/>
<keyword evidence="2" id="KW-1133">Transmembrane helix</keyword>
<evidence type="ECO:0000256" key="3">
    <source>
        <dbReference type="SAM" id="SignalP"/>
    </source>
</evidence>
<keyword evidence="2" id="KW-0812">Transmembrane</keyword>
<evidence type="ECO:0008006" key="6">
    <source>
        <dbReference type="Google" id="ProtNLM"/>
    </source>
</evidence>
<keyword evidence="3" id="KW-0732">Signal</keyword>
<proteinExistence type="predicted"/>
<evidence type="ECO:0000313" key="4">
    <source>
        <dbReference type="EMBL" id="SEC41702.1"/>
    </source>
</evidence>
<accession>A0A1H4SC18</accession>
<protein>
    <recommendedName>
        <fullName evidence="6">MYXO-CTERM domain-containing protein</fullName>
    </recommendedName>
</protein>
<name>A0A1H4SC18_9PSEU</name>